<evidence type="ECO:0000313" key="3">
    <source>
        <dbReference type="Proteomes" id="UP000587527"/>
    </source>
</evidence>
<evidence type="ECO:0000313" key="2">
    <source>
        <dbReference type="EMBL" id="MBB5867544.1"/>
    </source>
</evidence>
<feature type="transmembrane region" description="Helical" evidence="1">
    <location>
        <begin position="51"/>
        <end position="71"/>
    </location>
</feature>
<feature type="transmembrane region" description="Helical" evidence="1">
    <location>
        <begin position="83"/>
        <end position="103"/>
    </location>
</feature>
<keyword evidence="1" id="KW-0812">Transmembrane</keyword>
<gene>
    <name evidence="2" type="ORF">F4553_000923</name>
</gene>
<reference evidence="2 3" key="1">
    <citation type="submission" date="2020-08" db="EMBL/GenBank/DDBJ databases">
        <title>Sequencing the genomes of 1000 actinobacteria strains.</title>
        <authorList>
            <person name="Klenk H.-P."/>
        </authorList>
    </citation>
    <scope>NUCLEOTIDE SEQUENCE [LARGE SCALE GENOMIC DNA]</scope>
    <source>
        <strain evidence="2 3">DSM 45362</strain>
    </source>
</reference>
<dbReference type="Proteomes" id="UP000587527">
    <property type="component" value="Unassembled WGS sequence"/>
</dbReference>
<name>A0A841BGY5_9ACTN</name>
<keyword evidence="1" id="KW-0472">Membrane</keyword>
<dbReference type="InterPro" id="IPR045713">
    <property type="entry name" value="DUF6069"/>
</dbReference>
<dbReference type="RefSeq" id="WP_184832415.1">
    <property type="nucleotide sequence ID" value="NZ_JACHMN010000001.1"/>
</dbReference>
<feature type="transmembrane region" description="Helical" evidence="1">
    <location>
        <begin position="109"/>
        <end position="127"/>
    </location>
</feature>
<dbReference type="EMBL" id="JACHMN010000001">
    <property type="protein sequence ID" value="MBB5867544.1"/>
    <property type="molecule type" value="Genomic_DNA"/>
</dbReference>
<organism evidence="2 3">
    <name type="scientific">Allocatelliglobosispora scoriae</name>
    <dbReference type="NCBI Taxonomy" id="643052"/>
    <lineage>
        <taxon>Bacteria</taxon>
        <taxon>Bacillati</taxon>
        <taxon>Actinomycetota</taxon>
        <taxon>Actinomycetes</taxon>
        <taxon>Micromonosporales</taxon>
        <taxon>Micromonosporaceae</taxon>
        <taxon>Allocatelliglobosispora</taxon>
    </lineage>
</organism>
<feature type="transmembrane region" description="Helical" evidence="1">
    <location>
        <begin position="12"/>
        <end position="31"/>
    </location>
</feature>
<accession>A0A841BGY5</accession>
<proteinExistence type="predicted"/>
<sequence length="134" mass="13600">MTDTSTNRTRIGRAATVGGATVAALITWTSLHELSHIDLAARTGGSVTRVGALAVAIAAVVVGLAGWALLALLERSVAHPRRVWTIVAVAVFIVSLAGTLGGVTTASKLGLAALHTTVAVILIIGLTRSRRAGC</sequence>
<keyword evidence="1" id="KW-1133">Transmembrane helix</keyword>
<dbReference type="Pfam" id="PF19545">
    <property type="entry name" value="DUF6069"/>
    <property type="match status" value="1"/>
</dbReference>
<evidence type="ECO:0000256" key="1">
    <source>
        <dbReference type="SAM" id="Phobius"/>
    </source>
</evidence>
<dbReference type="AlphaFoldDB" id="A0A841BGY5"/>
<keyword evidence="3" id="KW-1185">Reference proteome</keyword>
<comment type="caution">
    <text evidence="2">The sequence shown here is derived from an EMBL/GenBank/DDBJ whole genome shotgun (WGS) entry which is preliminary data.</text>
</comment>
<protein>
    <submittedName>
        <fullName evidence="2">Uncharacterized protein</fullName>
    </submittedName>
</protein>